<proteinExistence type="predicted"/>
<evidence type="ECO:0000313" key="4">
    <source>
        <dbReference type="Proteomes" id="UP000830326"/>
    </source>
</evidence>
<name>A0ABY4H6Q0_9BACI</name>
<feature type="region of interest" description="Disordered" evidence="1">
    <location>
        <begin position="76"/>
        <end position="95"/>
    </location>
</feature>
<protein>
    <submittedName>
        <fullName evidence="3">Uncharacterized protein</fullName>
    </submittedName>
</protein>
<accession>A0ABY4H6Q0</accession>
<feature type="signal peptide" evidence="2">
    <location>
        <begin position="1"/>
        <end position="26"/>
    </location>
</feature>
<dbReference type="EMBL" id="CP095075">
    <property type="protein sequence ID" value="UOR10539.1"/>
    <property type="molecule type" value="Genomic_DNA"/>
</dbReference>
<keyword evidence="2" id="KW-0732">Signal</keyword>
<evidence type="ECO:0000256" key="2">
    <source>
        <dbReference type="SAM" id="SignalP"/>
    </source>
</evidence>
<keyword evidence="4" id="KW-1185">Reference proteome</keyword>
<feature type="compositionally biased region" description="Acidic residues" evidence="1">
    <location>
        <begin position="76"/>
        <end position="89"/>
    </location>
</feature>
<reference evidence="3" key="1">
    <citation type="submission" date="2022-04" db="EMBL/GenBank/DDBJ databases">
        <title>Halobacillus sp. isolated from saltern.</title>
        <authorList>
            <person name="Won M."/>
            <person name="Lee C.-M."/>
            <person name="Woen H.-Y."/>
            <person name="Kwon S.-W."/>
        </authorList>
    </citation>
    <scope>NUCLEOTIDE SEQUENCE</scope>
    <source>
        <strain evidence="3">SSHM10-5</strain>
    </source>
</reference>
<organism evidence="3 4">
    <name type="scientific">Halobacillus amylolyticus</name>
    <dbReference type="NCBI Taxonomy" id="2932259"/>
    <lineage>
        <taxon>Bacteria</taxon>
        <taxon>Bacillati</taxon>
        <taxon>Bacillota</taxon>
        <taxon>Bacilli</taxon>
        <taxon>Bacillales</taxon>
        <taxon>Bacillaceae</taxon>
        <taxon>Halobacillus</taxon>
    </lineage>
</organism>
<feature type="chain" id="PRO_5045857599" evidence="2">
    <location>
        <begin position="27"/>
        <end position="95"/>
    </location>
</feature>
<evidence type="ECO:0000313" key="3">
    <source>
        <dbReference type="EMBL" id="UOR10539.1"/>
    </source>
</evidence>
<dbReference type="Proteomes" id="UP000830326">
    <property type="component" value="Chromosome"/>
</dbReference>
<dbReference type="RefSeq" id="WP_245029671.1">
    <property type="nucleotide sequence ID" value="NZ_CP095075.1"/>
</dbReference>
<sequence>MLNKLATTGLALTLGLGIAGAGSVSAEEDESTKVNAGTNVDAVVQSEEDSSSVNLDAGLGVLLEGGLDLDNLLEEDESEDFEEHEEEDGLLGGLL</sequence>
<evidence type="ECO:0000256" key="1">
    <source>
        <dbReference type="SAM" id="MobiDB-lite"/>
    </source>
</evidence>
<gene>
    <name evidence="3" type="ORF">MUO15_12725</name>
</gene>